<evidence type="ECO:0000259" key="3">
    <source>
        <dbReference type="Pfam" id="PF19843"/>
    </source>
</evidence>
<feature type="domain" description="DUF6318" evidence="3">
    <location>
        <begin position="94"/>
        <end position="225"/>
    </location>
</feature>
<evidence type="ECO:0000256" key="1">
    <source>
        <dbReference type="SAM" id="MobiDB-lite"/>
    </source>
</evidence>
<keyword evidence="5" id="KW-1185">Reference proteome</keyword>
<evidence type="ECO:0000313" key="4">
    <source>
        <dbReference type="EMBL" id="AMD86404.1"/>
    </source>
</evidence>
<feature type="signal peptide" evidence="2">
    <location>
        <begin position="1"/>
        <end position="49"/>
    </location>
</feature>
<dbReference type="InterPro" id="IPR046281">
    <property type="entry name" value="DUF6318"/>
</dbReference>
<protein>
    <recommendedName>
        <fullName evidence="3">DUF6318 domain-containing protein</fullName>
    </recommendedName>
</protein>
<name>A0A120KMA5_ACTRD</name>
<gene>
    <name evidence="4" type="ORF">AXF14_00775</name>
</gene>
<organism evidence="4 5">
    <name type="scientific">Actinomyces radicidentis</name>
    <dbReference type="NCBI Taxonomy" id="111015"/>
    <lineage>
        <taxon>Bacteria</taxon>
        <taxon>Bacillati</taxon>
        <taxon>Actinomycetota</taxon>
        <taxon>Actinomycetes</taxon>
        <taxon>Actinomycetales</taxon>
        <taxon>Actinomycetaceae</taxon>
        <taxon>Actinomyces</taxon>
    </lineage>
</organism>
<dbReference type="STRING" id="111015.AXF14_00775"/>
<dbReference type="Proteomes" id="UP000065220">
    <property type="component" value="Chromosome"/>
</dbReference>
<dbReference type="AlphaFoldDB" id="A0A120KMA5"/>
<dbReference type="EMBL" id="CP014228">
    <property type="protein sequence ID" value="AMD86404.1"/>
    <property type="molecule type" value="Genomic_DNA"/>
</dbReference>
<reference evidence="5" key="1">
    <citation type="submission" date="2016-02" db="EMBL/GenBank/DDBJ databases">
        <authorList>
            <person name="Holder M.E."/>
            <person name="Ajami N.J."/>
            <person name="Petrosino J.F."/>
        </authorList>
    </citation>
    <scope>NUCLEOTIDE SEQUENCE [LARGE SCALE GENOMIC DNA]</scope>
    <source>
        <strain evidence="5">CCUG 36733</strain>
    </source>
</reference>
<keyword evidence="2" id="KW-0732">Signal</keyword>
<feature type="region of interest" description="Disordered" evidence="1">
    <location>
        <begin position="1"/>
        <end position="23"/>
    </location>
</feature>
<accession>A0A120KMA5</accession>
<evidence type="ECO:0000313" key="5">
    <source>
        <dbReference type="Proteomes" id="UP000065220"/>
    </source>
</evidence>
<sequence length="231" mass="23951">MLPSSRSTARVPMSTPMTTSPRRRMSALAAAAAVLAVSAAGCSSGGASAGASASGSVDPYDVAASVQASQSATASVSLSPEDAALREAALAMQAPEKPARMGENSPEGAVAAAEYFVSLYPYVYATGDLTEWDAMSEDGCVFCGSVHDNVTELHESGGWTDPWVLDVNSREYAPPTAGHEYTAVRLSITQPTTTTHSGKSSPKVGQSEETVLTLAMRYDGNTWFVGEGETE</sequence>
<evidence type="ECO:0000256" key="2">
    <source>
        <dbReference type="SAM" id="SignalP"/>
    </source>
</evidence>
<dbReference type="KEGG" id="ard:AXF14_00775"/>
<dbReference type="Pfam" id="PF19843">
    <property type="entry name" value="DUF6318"/>
    <property type="match status" value="1"/>
</dbReference>
<feature type="chain" id="PRO_5007167236" description="DUF6318 domain-containing protein" evidence="2">
    <location>
        <begin position="50"/>
        <end position="231"/>
    </location>
</feature>
<proteinExistence type="predicted"/>